<name>A0A0N4XTF7_NIPBR</name>
<reference evidence="3" key="1">
    <citation type="submission" date="2017-02" db="UniProtKB">
        <authorList>
            <consortium name="WormBaseParasite"/>
        </authorList>
    </citation>
    <scope>IDENTIFICATION</scope>
</reference>
<dbReference type="Proteomes" id="UP000271162">
    <property type="component" value="Unassembled WGS sequence"/>
</dbReference>
<dbReference type="AlphaFoldDB" id="A0A0N4XTF7"/>
<reference evidence="1 2" key="2">
    <citation type="submission" date="2018-11" db="EMBL/GenBank/DDBJ databases">
        <authorList>
            <consortium name="Pathogen Informatics"/>
        </authorList>
    </citation>
    <scope>NUCLEOTIDE SEQUENCE [LARGE SCALE GENOMIC DNA]</scope>
</reference>
<evidence type="ECO:0000313" key="2">
    <source>
        <dbReference type="Proteomes" id="UP000271162"/>
    </source>
</evidence>
<dbReference type="EMBL" id="UYSL01019763">
    <property type="protein sequence ID" value="VDL69469.1"/>
    <property type="molecule type" value="Genomic_DNA"/>
</dbReference>
<protein>
    <submittedName>
        <fullName evidence="3">Thioredoxin-like_fold domain-containing protein</fullName>
    </submittedName>
</protein>
<evidence type="ECO:0000313" key="1">
    <source>
        <dbReference type="EMBL" id="VDL69469.1"/>
    </source>
</evidence>
<proteinExistence type="predicted"/>
<dbReference type="WBParaSite" id="NBR_0000587901-mRNA-1">
    <property type="protein sequence ID" value="NBR_0000587901-mRNA-1"/>
    <property type="gene ID" value="NBR_0000587901"/>
</dbReference>
<gene>
    <name evidence="1" type="ORF">NBR_LOCUS5880</name>
</gene>
<keyword evidence="2" id="KW-1185">Reference proteome</keyword>
<accession>A0A0N4XTF7</accession>
<organism evidence="3">
    <name type="scientific">Nippostrongylus brasiliensis</name>
    <name type="common">Rat hookworm</name>
    <dbReference type="NCBI Taxonomy" id="27835"/>
    <lineage>
        <taxon>Eukaryota</taxon>
        <taxon>Metazoa</taxon>
        <taxon>Ecdysozoa</taxon>
        <taxon>Nematoda</taxon>
        <taxon>Chromadorea</taxon>
        <taxon>Rhabditida</taxon>
        <taxon>Rhabditina</taxon>
        <taxon>Rhabditomorpha</taxon>
        <taxon>Strongyloidea</taxon>
        <taxon>Heligmosomidae</taxon>
        <taxon>Nippostrongylus</taxon>
    </lineage>
</organism>
<evidence type="ECO:0000313" key="3">
    <source>
        <dbReference type="WBParaSite" id="NBR_0000587901-mRNA-1"/>
    </source>
</evidence>
<sequence>MNLANPVLKIYRFMEGPPNPAEAEMNIHQHMQSLLLSSRQSQNIARLPSTIYRADGQISDVYWRNGIGLDKAMAMRFLDAFTTKPPNHKNFLGHFPAEKVLVVAG</sequence>